<dbReference type="Proteomes" id="UP001165083">
    <property type="component" value="Unassembled WGS sequence"/>
</dbReference>
<proteinExistence type="predicted"/>
<protein>
    <submittedName>
        <fullName evidence="1">Unnamed protein product</fullName>
    </submittedName>
</protein>
<keyword evidence="2" id="KW-1185">Reference proteome</keyword>
<organism evidence="1 2">
    <name type="scientific">Phytophthora lilii</name>
    <dbReference type="NCBI Taxonomy" id="2077276"/>
    <lineage>
        <taxon>Eukaryota</taxon>
        <taxon>Sar</taxon>
        <taxon>Stramenopiles</taxon>
        <taxon>Oomycota</taxon>
        <taxon>Peronosporomycetes</taxon>
        <taxon>Peronosporales</taxon>
        <taxon>Peronosporaceae</taxon>
        <taxon>Phytophthora</taxon>
    </lineage>
</organism>
<gene>
    <name evidence="1" type="ORF">Plil01_001206300</name>
</gene>
<dbReference type="OrthoDB" id="143301at2759"/>
<comment type="caution">
    <text evidence="1">The sequence shown here is derived from an EMBL/GenBank/DDBJ whole genome shotgun (WGS) entry which is preliminary data.</text>
</comment>
<name>A0A9W6UAW5_9STRA</name>
<dbReference type="AlphaFoldDB" id="A0A9W6UAW5"/>
<accession>A0A9W6UAW5</accession>
<evidence type="ECO:0000313" key="2">
    <source>
        <dbReference type="Proteomes" id="UP001165083"/>
    </source>
</evidence>
<dbReference type="EMBL" id="BSXW01000723">
    <property type="protein sequence ID" value="GMF28594.1"/>
    <property type="molecule type" value="Genomic_DNA"/>
</dbReference>
<sequence>MATVGHGLDSQAPPAPRPRVQCITPAPGTLGSADVRGACTASSTKTTYKSYLHEITKWIKDNLPSPESYYNADNKINVKIIRSSHFEKFLLDKMNSKSLKVSTLGGY</sequence>
<reference evidence="1" key="1">
    <citation type="submission" date="2023-04" db="EMBL/GenBank/DDBJ databases">
        <title>Phytophthora lilii NBRC 32176.</title>
        <authorList>
            <person name="Ichikawa N."/>
            <person name="Sato H."/>
            <person name="Tonouchi N."/>
        </authorList>
    </citation>
    <scope>NUCLEOTIDE SEQUENCE</scope>
    <source>
        <strain evidence="1">NBRC 32176</strain>
    </source>
</reference>
<evidence type="ECO:0000313" key="1">
    <source>
        <dbReference type="EMBL" id="GMF28594.1"/>
    </source>
</evidence>